<dbReference type="InterPro" id="IPR029057">
    <property type="entry name" value="PRTase-like"/>
</dbReference>
<dbReference type="AlphaFoldDB" id="A0A3B1DC37"/>
<comment type="similarity">
    <text evidence="1">Belongs to the ComF/GntX family.</text>
</comment>
<dbReference type="EMBL" id="UOGF01000089">
    <property type="protein sequence ID" value="VAX32440.1"/>
    <property type="molecule type" value="Genomic_DNA"/>
</dbReference>
<dbReference type="Pfam" id="PF18912">
    <property type="entry name" value="DZR_2"/>
    <property type="match status" value="1"/>
</dbReference>
<evidence type="ECO:0000313" key="4">
    <source>
        <dbReference type="EMBL" id="VAX32440.1"/>
    </source>
</evidence>
<dbReference type="InterPro" id="IPR044005">
    <property type="entry name" value="DZR_2"/>
</dbReference>
<organism evidence="4">
    <name type="scientific">hydrothermal vent metagenome</name>
    <dbReference type="NCBI Taxonomy" id="652676"/>
    <lineage>
        <taxon>unclassified sequences</taxon>
        <taxon>metagenomes</taxon>
        <taxon>ecological metagenomes</taxon>
    </lineage>
</organism>
<feature type="domain" description="Double zinc ribbon" evidence="3">
    <location>
        <begin position="14"/>
        <end position="87"/>
    </location>
</feature>
<dbReference type="PANTHER" id="PTHR47505:SF1">
    <property type="entry name" value="DNA UTILIZATION PROTEIN YHGH"/>
    <property type="match status" value="1"/>
</dbReference>
<evidence type="ECO:0000259" key="3">
    <source>
        <dbReference type="Pfam" id="PF18912"/>
    </source>
</evidence>
<gene>
    <name evidence="4" type="ORF">MNBD_NITROSPIRAE01-2151</name>
</gene>
<dbReference type="CDD" id="cd06223">
    <property type="entry name" value="PRTases_typeI"/>
    <property type="match status" value="1"/>
</dbReference>
<dbReference type="InterPro" id="IPR051910">
    <property type="entry name" value="ComF/GntX_DNA_util-trans"/>
</dbReference>
<keyword evidence="4" id="KW-0328">Glycosyltransferase</keyword>
<feature type="domain" description="Phosphoribosyltransferase" evidence="2">
    <location>
        <begin position="159"/>
        <end position="251"/>
    </location>
</feature>
<keyword evidence="4" id="KW-0808">Transferase</keyword>
<accession>A0A3B1DC37</accession>
<dbReference type="Pfam" id="PF00156">
    <property type="entry name" value="Pribosyltran"/>
    <property type="match status" value="1"/>
</dbReference>
<dbReference type="GO" id="GO:0016757">
    <property type="term" value="F:glycosyltransferase activity"/>
    <property type="evidence" value="ECO:0007669"/>
    <property type="project" value="UniProtKB-KW"/>
</dbReference>
<sequence>MSTRSSLGVSLGNLLSWIYPEKCRECDVPIHALKSSDHAVVLNRFFCRDCWEKIEGIGGRCCPVCSHPFQSGAALSHSPDHVCGDCRRDPPCFTLALTPYRYEGALIKAIQLFKYEEQVVLAKPLADLLIGALRGLKIDVVMGVPLHPTRLRSRSFNQSILLAKRLALHFSWPLYVDVMYRTRETLSQVGLSKKARQKNMRGVFSVQRQERISGQCVLLVDDVYTTGATLKEGAKTLKKAGAKEVFVAAPVRMLFGI</sequence>
<reference evidence="4" key="1">
    <citation type="submission" date="2018-06" db="EMBL/GenBank/DDBJ databases">
        <authorList>
            <person name="Zhirakovskaya E."/>
        </authorList>
    </citation>
    <scope>NUCLEOTIDE SEQUENCE</scope>
</reference>
<dbReference type="PANTHER" id="PTHR47505">
    <property type="entry name" value="DNA UTILIZATION PROTEIN YHGH"/>
    <property type="match status" value="1"/>
</dbReference>
<dbReference type="SUPFAM" id="SSF53271">
    <property type="entry name" value="PRTase-like"/>
    <property type="match status" value="1"/>
</dbReference>
<proteinExistence type="inferred from homology"/>
<evidence type="ECO:0000259" key="2">
    <source>
        <dbReference type="Pfam" id="PF00156"/>
    </source>
</evidence>
<evidence type="ECO:0000256" key="1">
    <source>
        <dbReference type="ARBA" id="ARBA00008007"/>
    </source>
</evidence>
<protein>
    <submittedName>
        <fullName evidence="4">Competence protein F homolog, phosphoribosyltransferase domain protein YhgH required for utilization of DNA as sole source of carbon and energy</fullName>
    </submittedName>
</protein>
<dbReference type="Gene3D" id="3.40.50.2020">
    <property type="match status" value="1"/>
</dbReference>
<dbReference type="InterPro" id="IPR000836">
    <property type="entry name" value="PRTase_dom"/>
</dbReference>
<name>A0A3B1DC37_9ZZZZ</name>